<sequence length="425" mass="46069">MKVRTYCVAAIAATTLLACAKQTQPTPADDTSTTNNKARVPVVNSIAANVTATYTDESSFVSTLSSYGYKTPDQLSLNRVGTSSGYTAVYGFNIPAANQVKGFKWNDGDEGTTDWRPQGITGFTWGSKNYLLITWYGVGPDDIAGVNNQQKGVRVSLVDITSMSNITYRHILLVQNKANMSNSALYKATNPYTQLDSYAPVTIHGGGIACYGSKVYVADTKLGIRVFDLTQFVSAAGDATETRCGADTNGTLQAFNYAYILPETGYYKITNASPFSCIETGTGTTASDIMLWTGQYITEDETAVPKVFGFHLNTSGQIVTSPAPEVITPIDNDNTNVNGIQGVYRAGAKTFMSTTGNSSYEGSTARLTRYNDGAAAGVRYRWPHGAEDLYYETGTGYLWNLTEYETQKYGTDNRCVFAVRVSDYD</sequence>
<evidence type="ECO:0000256" key="1">
    <source>
        <dbReference type="SAM" id="SignalP"/>
    </source>
</evidence>
<evidence type="ECO:0000313" key="3">
    <source>
        <dbReference type="Proteomes" id="UP000192277"/>
    </source>
</evidence>
<feature type="signal peptide" evidence="1">
    <location>
        <begin position="1"/>
        <end position="20"/>
    </location>
</feature>
<gene>
    <name evidence="2" type="ORF">A4D02_08940</name>
</gene>
<protein>
    <recommendedName>
        <fullName evidence="4">Lipoprotein</fullName>
    </recommendedName>
</protein>
<proteinExistence type="predicted"/>
<reference evidence="2 3" key="1">
    <citation type="submission" date="2016-04" db="EMBL/GenBank/DDBJ databases">
        <authorList>
            <person name="Chen L."/>
            <person name="Zhuang W."/>
            <person name="Wang G."/>
        </authorList>
    </citation>
    <scope>NUCLEOTIDE SEQUENCE [LARGE SCALE GENOMIC DNA]</scope>
    <source>
        <strain evidence="3">GR20</strain>
    </source>
</reference>
<accession>A0ABX3NZ05</accession>
<dbReference type="EMBL" id="LWBO01000012">
    <property type="protein sequence ID" value="OQP48817.1"/>
    <property type="molecule type" value="Genomic_DNA"/>
</dbReference>
<evidence type="ECO:0008006" key="4">
    <source>
        <dbReference type="Google" id="ProtNLM"/>
    </source>
</evidence>
<name>A0ABX3NZ05_9BACT</name>
<evidence type="ECO:0000313" key="2">
    <source>
        <dbReference type="EMBL" id="OQP48817.1"/>
    </source>
</evidence>
<feature type="chain" id="PRO_5045618716" description="Lipoprotein" evidence="1">
    <location>
        <begin position="21"/>
        <end position="425"/>
    </location>
</feature>
<keyword evidence="3" id="KW-1185">Reference proteome</keyword>
<keyword evidence="1" id="KW-0732">Signal</keyword>
<dbReference type="PROSITE" id="PS51257">
    <property type="entry name" value="PROKAR_LIPOPROTEIN"/>
    <property type="match status" value="1"/>
</dbReference>
<comment type="caution">
    <text evidence="2">The sequence shown here is derived from an EMBL/GenBank/DDBJ whole genome shotgun (WGS) entry which is preliminary data.</text>
</comment>
<organism evidence="2 3">
    <name type="scientific">Niastella koreensis</name>
    <dbReference type="NCBI Taxonomy" id="354356"/>
    <lineage>
        <taxon>Bacteria</taxon>
        <taxon>Pseudomonadati</taxon>
        <taxon>Bacteroidota</taxon>
        <taxon>Chitinophagia</taxon>
        <taxon>Chitinophagales</taxon>
        <taxon>Chitinophagaceae</taxon>
        <taxon>Niastella</taxon>
    </lineage>
</organism>
<dbReference type="RefSeq" id="WP_014222042.1">
    <property type="nucleotide sequence ID" value="NZ_LWBO01000012.1"/>
</dbReference>
<dbReference type="Proteomes" id="UP000192277">
    <property type="component" value="Unassembled WGS sequence"/>
</dbReference>